<gene>
    <name evidence="6" type="primary">nadK</name>
    <name evidence="7" type="ORF">UT84_C0003G0091</name>
</gene>
<feature type="binding site" evidence="6">
    <location>
        <begin position="160"/>
        <end position="165"/>
    </location>
    <ligand>
        <name>NAD(+)</name>
        <dbReference type="ChEBI" id="CHEBI:57540"/>
    </ligand>
</feature>
<feature type="binding site" evidence="6">
    <location>
        <begin position="50"/>
        <end position="51"/>
    </location>
    <ligand>
        <name>NAD(+)</name>
        <dbReference type="ChEBI" id="CHEBI:57540"/>
    </ligand>
</feature>
<keyword evidence="6" id="KW-0547">Nucleotide-binding</keyword>
<evidence type="ECO:0000313" key="8">
    <source>
        <dbReference type="Proteomes" id="UP000034531"/>
    </source>
</evidence>
<reference evidence="7 8" key="1">
    <citation type="journal article" date="2015" name="Nature">
        <title>rRNA introns, odd ribosomes, and small enigmatic genomes across a large radiation of phyla.</title>
        <authorList>
            <person name="Brown C.T."/>
            <person name="Hug L.A."/>
            <person name="Thomas B.C."/>
            <person name="Sharon I."/>
            <person name="Castelle C.J."/>
            <person name="Singh A."/>
            <person name="Wilkins M.J."/>
            <person name="Williams K.H."/>
            <person name="Banfield J.F."/>
        </authorList>
    </citation>
    <scope>NUCLEOTIDE SEQUENCE [LARGE SCALE GENOMIC DNA]</scope>
</reference>
<evidence type="ECO:0000256" key="6">
    <source>
        <dbReference type="HAMAP-Rule" id="MF_00361"/>
    </source>
</evidence>
<dbReference type="SUPFAM" id="SSF111331">
    <property type="entry name" value="NAD kinase/diacylglycerol kinase-like"/>
    <property type="match status" value="1"/>
</dbReference>
<feature type="binding site" evidence="6">
    <location>
        <position position="218"/>
    </location>
    <ligand>
        <name>NAD(+)</name>
        <dbReference type="ChEBI" id="CHEBI:57540"/>
    </ligand>
</feature>
<dbReference type="HAMAP" id="MF_00361">
    <property type="entry name" value="NAD_kinase"/>
    <property type="match status" value="1"/>
</dbReference>
<dbReference type="InterPro" id="IPR017437">
    <property type="entry name" value="ATP-NAD_kinase_PpnK-typ_C"/>
</dbReference>
<keyword evidence="3 6" id="KW-0521">NADP</keyword>
<evidence type="ECO:0000256" key="4">
    <source>
        <dbReference type="ARBA" id="ARBA00023027"/>
    </source>
</evidence>
<comment type="cofactor">
    <cofactor evidence="6">
        <name>a divalent metal cation</name>
        <dbReference type="ChEBI" id="CHEBI:60240"/>
    </cofactor>
</comment>
<name>A0A0G0RMK8_9BACT</name>
<evidence type="ECO:0000256" key="3">
    <source>
        <dbReference type="ARBA" id="ARBA00022857"/>
    </source>
</evidence>
<organism evidence="7 8">
    <name type="scientific">Candidatus Curtissbacteria bacterium GW2011_GWA1_40_16</name>
    <dbReference type="NCBI Taxonomy" id="1618405"/>
    <lineage>
        <taxon>Bacteria</taxon>
        <taxon>Candidatus Curtissiibacteriota</taxon>
    </lineage>
</organism>
<feature type="binding site" evidence="6">
    <location>
        <position position="55"/>
    </location>
    <ligand>
        <name>NAD(+)</name>
        <dbReference type="ChEBI" id="CHEBI:57540"/>
    </ligand>
</feature>
<sequence>MKVGVVFKGENEKAKDLASKIIELLKQKGCEVLDEGNLEGSQYVISLGGDGTLIHEACAHPSLDIPFIGINTGNLGFLTAVESDDWEKAVDMVMAGEVVVSDRITLECETSSKKGVFRAVNEFAIKSQFRVVDLDIKVNGGELLKVYGDGVIIATQSGSTAYSLSAGGPIVDPGLDCLLVTPINPIGLPIPSVLLSPDMEVEVKVTKGEDVSLVIDGQDNFGLKKGDIITIKRALKRVKFGYFDKEHFLKSLNAKFGLSGRRIS</sequence>
<keyword evidence="6" id="KW-0963">Cytoplasm</keyword>
<protein>
    <recommendedName>
        <fullName evidence="6">NAD kinase</fullName>
        <ecNumber evidence="6">2.7.1.23</ecNumber>
    </recommendedName>
    <alternativeName>
        <fullName evidence="6">ATP-dependent NAD kinase</fullName>
    </alternativeName>
</protein>
<dbReference type="InterPro" id="IPR002504">
    <property type="entry name" value="NADK"/>
</dbReference>
<dbReference type="PATRIC" id="fig|1618405.3.peg.303"/>
<keyword evidence="6" id="KW-0067">ATP-binding</keyword>
<evidence type="ECO:0000256" key="5">
    <source>
        <dbReference type="ARBA" id="ARBA00047925"/>
    </source>
</evidence>
<dbReference type="GO" id="GO:0005737">
    <property type="term" value="C:cytoplasm"/>
    <property type="evidence" value="ECO:0007669"/>
    <property type="project" value="UniProtKB-SubCell"/>
</dbReference>
<dbReference type="PANTHER" id="PTHR20275:SF0">
    <property type="entry name" value="NAD KINASE"/>
    <property type="match status" value="1"/>
</dbReference>
<dbReference type="GO" id="GO:0006741">
    <property type="term" value="P:NADP+ biosynthetic process"/>
    <property type="evidence" value="ECO:0007669"/>
    <property type="project" value="UniProtKB-UniRule"/>
</dbReference>
<keyword evidence="4 6" id="KW-0520">NAD</keyword>
<dbReference type="GO" id="GO:0019674">
    <property type="term" value="P:NAD+ metabolic process"/>
    <property type="evidence" value="ECO:0007669"/>
    <property type="project" value="InterPro"/>
</dbReference>
<comment type="caution">
    <text evidence="6">Lacks conserved residue(s) required for the propagation of feature annotation.</text>
</comment>
<keyword evidence="2 6" id="KW-0418">Kinase</keyword>
<comment type="caution">
    <text evidence="7">The sequence shown here is derived from an EMBL/GenBank/DDBJ whole genome shotgun (WGS) entry which is preliminary data.</text>
</comment>
<dbReference type="Pfam" id="PF20143">
    <property type="entry name" value="NAD_kinase_C"/>
    <property type="match status" value="1"/>
</dbReference>
<dbReference type="AlphaFoldDB" id="A0A0G0RMK8"/>
<comment type="subcellular location">
    <subcellularLocation>
        <location evidence="6">Cytoplasm</location>
    </subcellularLocation>
</comment>
<dbReference type="Gene3D" id="3.40.50.10330">
    <property type="entry name" value="Probable inorganic polyphosphate/atp-NAD kinase, domain 1"/>
    <property type="match status" value="1"/>
</dbReference>
<comment type="catalytic activity">
    <reaction evidence="5 6">
        <text>NAD(+) + ATP = ADP + NADP(+) + H(+)</text>
        <dbReference type="Rhea" id="RHEA:18629"/>
        <dbReference type="ChEBI" id="CHEBI:15378"/>
        <dbReference type="ChEBI" id="CHEBI:30616"/>
        <dbReference type="ChEBI" id="CHEBI:57540"/>
        <dbReference type="ChEBI" id="CHEBI:58349"/>
        <dbReference type="ChEBI" id="CHEBI:456216"/>
        <dbReference type="EC" id="2.7.1.23"/>
    </reaction>
</comment>
<feature type="binding site" evidence="6">
    <location>
        <begin position="121"/>
        <end position="122"/>
    </location>
    <ligand>
        <name>NAD(+)</name>
        <dbReference type="ChEBI" id="CHEBI:57540"/>
    </ligand>
</feature>
<dbReference type="InterPro" id="IPR017438">
    <property type="entry name" value="ATP-NAD_kinase_N"/>
</dbReference>
<keyword evidence="1 6" id="KW-0808">Transferase</keyword>
<comment type="function">
    <text evidence="6">Involved in the regulation of the intracellular balance of NAD and NADP, and is a key enzyme in the biosynthesis of NADP. Catalyzes specifically the phosphorylation on 2'-hydroxyl of the adenosine moiety of NAD to yield NADP.</text>
</comment>
<dbReference type="Proteomes" id="UP000034531">
    <property type="component" value="Unassembled WGS sequence"/>
</dbReference>
<dbReference type="GO" id="GO:0051287">
    <property type="term" value="F:NAD binding"/>
    <property type="evidence" value="ECO:0007669"/>
    <property type="project" value="UniProtKB-ARBA"/>
</dbReference>
<dbReference type="GO" id="GO:0046872">
    <property type="term" value="F:metal ion binding"/>
    <property type="evidence" value="ECO:0007669"/>
    <property type="project" value="UniProtKB-UniRule"/>
</dbReference>
<feature type="binding site" evidence="6">
    <location>
        <position position="149"/>
    </location>
    <ligand>
        <name>NAD(+)</name>
        <dbReference type="ChEBI" id="CHEBI:57540"/>
    </ligand>
</feature>
<feature type="active site" description="Proton acceptor" evidence="6">
    <location>
        <position position="50"/>
    </location>
</feature>
<evidence type="ECO:0000256" key="2">
    <source>
        <dbReference type="ARBA" id="ARBA00022777"/>
    </source>
</evidence>
<dbReference type="GO" id="GO:0005524">
    <property type="term" value="F:ATP binding"/>
    <property type="evidence" value="ECO:0007669"/>
    <property type="project" value="UniProtKB-KW"/>
</dbReference>
<dbReference type="GO" id="GO:0003951">
    <property type="term" value="F:NAD+ kinase activity"/>
    <property type="evidence" value="ECO:0007669"/>
    <property type="project" value="UniProtKB-UniRule"/>
</dbReference>
<evidence type="ECO:0000256" key="1">
    <source>
        <dbReference type="ARBA" id="ARBA00022679"/>
    </source>
</evidence>
<evidence type="ECO:0000313" key="7">
    <source>
        <dbReference type="EMBL" id="KKR51096.1"/>
    </source>
</evidence>
<dbReference type="EMBL" id="LBYI01000003">
    <property type="protein sequence ID" value="KKR51096.1"/>
    <property type="molecule type" value="Genomic_DNA"/>
</dbReference>
<dbReference type="EC" id="2.7.1.23" evidence="6"/>
<dbReference type="Pfam" id="PF01513">
    <property type="entry name" value="NAD_kinase"/>
    <property type="match status" value="1"/>
</dbReference>
<proteinExistence type="inferred from homology"/>
<dbReference type="PANTHER" id="PTHR20275">
    <property type="entry name" value="NAD KINASE"/>
    <property type="match status" value="1"/>
</dbReference>
<comment type="similarity">
    <text evidence="6">Belongs to the NAD kinase family.</text>
</comment>
<dbReference type="Gene3D" id="2.60.200.30">
    <property type="entry name" value="Probable inorganic polyphosphate/atp-NAD kinase, domain 2"/>
    <property type="match status" value="1"/>
</dbReference>
<dbReference type="InterPro" id="IPR016064">
    <property type="entry name" value="NAD/diacylglycerol_kinase_sf"/>
</dbReference>
<accession>A0A0G0RMK8</accession>